<feature type="domain" description="Neurotransmitter-gated ion-channel transmembrane" evidence="19">
    <location>
        <begin position="360"/>
        <end position="646"/>
    </location>
</feature>
<accession>A0A7E4VFZ1</accession>
<evidence type="ECO:0000256" key="7">
    <source>
        <dbReference type="ARBA" id="ARBA00023018"/>
    </source>
</evidence>
<evidence type="ECO:0000256" key="4">
    <source>
        <dbReference type="ARBA" id="ARBA00022692"/>
    </source>
</evidence>
<dbReference type="Pfam" id="PF02932">
    <property type="entry name" value="Neur_chan_memb"/>
    <property type="match status" value="1"/>
</dbReference>
<dbReference type="SUPFAM" id="SSF63712">
    <property type="entry name" value="Nicotinic receptor ligand binding domain-like"/>
    <property type="match status" value="1"/>
</dbReference>
<keyword evidence="5" id="KW-0732">Signal</keyword>
<dbReference type="Proteomes" id="UP000492821">
    <property type="component" value="Unassembled WGS sequence"/>
</dbReference>
<feature type="transmembrane region" description="Helical" evidence="17">
    <location>
        <begin position="629"/>
        <end position="652"/>
    </location>
</feature>
<reference evidence="20" key="1">
    <citation type="journal article" date="2013" name="Genetics">
        <title>The draft genome and transcriptome of Panagrellus redivivus are shaped by the harsh demands of a free-living lifestyle.</title>
        <authorList>
            <person name="Srinivasan J."/>
            <person name="Dillman A.R."/>
            <person name="Macchietto M.G."/>
            <person name="Heikkinen L."/>
            <person name="Lakso M."/>
            <person name="Fracchia K.M."/>
            <person name="Antoshechkin I."/>
            <person name="Mortazavi A."/>
            <person name="Wong G."/>
            <person name="Sternberg P.W."/>
        </authorList>
    </citation>
    <scope>NUCLEOTIDE SEQUENCE [LARGE SCALE GENOMIC DNA]</scope>
    <source>
        <strain evidence="20">MT8872</strain>
    </source>
</reference>
<evidence type="ECO:0000256" key="15">
    <source>
        <dbReference type="ARBA" id="ARBA00023303"/>
    </source>
</evidence>
<keyword evidence="6 17" id="KW-1133">Transmembrane helix</keyword>
<dbReference type="GO" id="GO:0004888">
    <property type="term" value="F:transmembrane signaling receptor activity"/>
    <property type="evidence" value="ECO:0007669"/>
    <property type="project" value="InterPro"/>
</dbReference>
<dbReference type="PANTHER" id="PTHR18945">
    <property type="entry name" value="NEUROTRANSMITTER GATED ION CHANNEL"/>
    <property type="match status" value="1"/>
</dbReference>
<keyword evidence="13" id="KW-0628">Postsynaptic cell membrane</keyword>
<evidence type="ECO:0000259" key="18">
    <source>
        <dbReference type="Pfam" id="PF02931"/>
    </source>
</evidence>
<name>A0A7E4VFZ1_PANRE</name>
<evidence type="ECO:0000256" key="2">
    <source>
        <dbReference type="ARBA" id="ARBA00022448"/>
    </source>
</evidence>
<dbReference type="WBParaSite" id="Pan_g20624.t1">
    <property type="protein sequence ID" value="Pan_g20624.t1"/>
    <property type="gene ID" value="Pan_g20624"/>
</dbReference>
<dbReference type="InterPro" id="IPR006202">
    <property type="entry name" value="Neur_chan_lig-bd"/>
</dbReference>
<dbReference type="InterPro" id="IPR018000">
    <property type="entry name" value="Neurotransmitter_ion_chnl_CS"/>
</dbReference>
<dbReference type="InterPro" id="IPR006029">
    <property type="entry name" value="Neurotrans-gated_channel_TM"/>
</dbReference>
<evidence type="ECO:0000259" key="19">
    <source>
        <dbReference type="Pfam" id="PF02932"/>
    </source>
</evidence>
<keyword evidence="10" id="KW-1015">Disulfide bond</keyword>
<proteinExistence type="inferred from homology"/>
<dbReference type="InterPro" id="IPR036719">
    <property type="entry name" value="Neuro-gated_channel_TM_sf"/>
</dbReference>
<evidence type="ECO:0000256" key="14">
    <source>
        <dbReference type="ARBA" id="ARBA00023286"/>
    </source>
</evidence>
<keyword evidence="9 17" id="KW-0472">Membrane</keyword>
<dbReference type="NCBIfam" id="TIGR00860">
    <property type="entry name" value="LIC"/>
    <property type="match status" value="1"/>
</dbReference>
<feature type="transmembrane region" description="Helical" evidence="17">
    <location>
        <begin position="416"/>
        <end position="439"/>
    </location>
</feature>
<reference evidence="21" key="2">
    <citation type="submission" date="2020-10" db="UniProtKB">
        <authorList>
            <consortium name="WormBaseParasite"/>
        </authorList>
    </citation>
    <scope>IDENTIFICATION</scope>
</reference>
<keyword evidence="4 17" id="KW-0812">Transmembrane</keyword>
<dbReference type="PRINTS" id="PR00252">
    <property type="entry name" value="NRIONCHANNEL"/>
</dbReference>
<dbReference type="InterPro" id="IPR038050">
    <property type="entry name" value="Neuro_actylchol_rec"/>
</dbReference>
<keyword evidence="15 17" id="KW-0407">Ion channel</keyword>
<dbReference type="Gene3D" id="2.70.170.10">
    <property type="entry name" value="Neurotransmitter-gated ion-channel ligand-binding domain"/>
    <property type="match status" value="1"/>
</dbReference>
<evidence type="ECO:0000256" key="3">
    <source>
        <dbReference type="ARBA" id="ARBA00022475"/>
    </source>
</evidence>
<evidence type="ECO:0000313" key="20">
    <source>
        <dbReference type="Proteomes" id="UP000492821"/>
    </source>
</evidence>
<evidence type="ECO:0000256" key="6">
    <source>
        <dbReference type="ARBA" id="ARBA00022989"/>
    </source>
</evidence>
<dbReference type="FunFam" id="2.70.170.10:FF:000016">
    <property type="entry name" value="Nicotinic acetylcholine receptor subunit"/>
    <property type="match status" value="1"/>
</dbReference>
<comment type="subcellular location">
    <subcellularLocation>
        <location evidence="16">Postsynaptic cell membrane</location>
        <topology evidence="16">Multi-pass membrane protein</topology>
    </subcellularLocation>
</comment>
<keyword evidence="12" id="KW-0325">Glycoprotein</keyword>
<keyword evidence="7" id="KW-0770">Synapse</keyword>
<evidence type="ECO:0000256" key="17">
    <source>
        <dbReference type="RuleBase" id="RU000687"/>
    </source>
</evidence>
<dbReference type="Pfam" id="PF02931">
    <property type="entry name" value="Neur_chan_LBD"/>
    <property type="match status" value="1"/>
</dbReference>
<dbReference type="SUPFAM" id="SSF90112">
    <property type="entry name" value="Neurotransmitter-gated ion-channel transmembrane pore"/>
    <property type="match status" value="1"/>
</dbReference>
<dbReference type="AlphaFoldDB" id="A0A7E4VFZ1"/>
<dbReference type="PRINTS" id="PR00254">
    <property type="entry name" value="NICOTINICR"/>
</dbReference>
<feature type="transmembrane region" description="Helical" evidence="17">
    <location>
        <begin position="386"/>
        <end position="404"/>
    </location>
</feature>
<evidence type="ECO:0000256" key="13">
    <source>
        <dbReference type="ARBA" id="ARBA00023257"/>
    </source>
</evidence>
<evidence type="ECO:0000256" key="16">
    <source>
        <dbReference type="ARBA" id="ARBA00034104"/>
    </source>
</evidence>
<keyword evidence="2 17" id="KW-0813">Transport</keyword>
<dbReference type="CDD" id="cd18997">
    <property type="entry name" value="LGIC_ECD_nAChR"/>
    <property type="match status" value="1"/>
</dbReference>
<sequence>MHRIEKGCRLGSALRLSNNPGVDALVVGCAGFGRDDDEKACATRRGLFELADEWSQRIRKEVCRRRVDEPSPSVMAARRPGHVSGDNDHVGAGLLCGWESSRGQSVQSWPNRRVTLAPWQEKPAKKGGAVGKATFPKTFQSIHPRDLLANYSSLVRPVKEPNARFRVTVRFFLQQIVNVDEKNQVIELNAWLKYVWYDYRLKWKPDNYEDIGSVRFSSEDNVIFQPDVLLYNSADKSFDSTYKSNLVVYHTGEVNWIPPGIFRASCRLDVTYFPFDDQSCFLKFGSWTYHGYALDLQLDTDPGMEPQVDLSTYIPNGEWYLKSCPATRKENYYECCPEPYPTVYFWLNIRRRTLYYIFNLIIPSLLISSMTLLGFCLPAYDMAEKIGFQTTILLSVCFFLTVVGEMTPPTSEAIPLLGVFFSTQTLLVSISTAFTIMVLNIRYRQPANHKMSHLFQRLFLVWLPWLLMMRRPEHKLLKNKSIKIKNKEILEDECIQCIGIDVIENGDQYAYKTAEELFKPEPLFAEVYQIPVDRLGLERKVGEGIFPMRRCTTVKNKRNEQYDKYVQKCVELLGDPDSGEYDEAALVVINYYKRIHARLKYILEKMTKHEREENLRDDYRFASMVLDRLCLVMFSFLISVCIAVIFMSPPYLYA</sequence>
<evidence type="ECO:0000256" key="8">
    <source>
        <dbReference type="ARBA" id="ARBA00023065"/>
    </source>
</evidence>
<dbReference type="GO" id="GO:0045211">
    <property type="term" value="C:postsynaptic membrane"/>
    <property type="evidence" value="ECO:0007669"/>
    <property type="project" value="UniProtKB-SubCell"/>
</dbReference>
<dbReference type="InterPro" id="IPR002394">
    <property type="entry name" value="Nicotinic_acetylcholine_rcpt"/>
</dbReference>
<dbReference type="GO" id="GO:0022848">
    <property type="term" value="F:acetylcholine-gated monoatomic cation-selective channel activity"/>
    <property type="evidence" value="ECO:0007669"/>
    <property type="project" value="InterPro"/>
</dbReference>
<organism evidence="20 21">
    <name type="scientific">Panagrellus redivivus</name>
    <name type="common">Microworm</name>
    <dbReference type="NCBI Taxonomy" id="6233"/>
    <lineage>
        <taxon>Eukaryota</taxon>
        <taxon>Metazoa</taxon>
        <taxon>Ecdysozoa</taxon>
        <taxon>Nematoda</taxon>
        <taxon>Chromadorea</taxon>
        <taxon>Rhabditida</taxon>
        <taxon>Tylenchina</taxon>
        <taxon>Panagrolaimomorpha</taxon>
        <taxon>Panagrolaimoidea</taxon>
        <taxon>Panagrolaimidae</taxon>
        <taxon>Panagrellus</taxon>
    </lineage>
</organism>
<keyword evidence="11" id="KW-0675">Receptor</keyword>
<feature type="domain" description="Neurotransmitter-gated ion-channel ligand-binding" evidence="18">
    <location>
        <begin position="145"/>
        <end position="353"/>
    </location>
</feature>
<comment type="similarity">
    <text evidence="1">Belongs to the ligand-gated ion channel (TC 1.A.9) family. Acetylcholine receptor (TC 1.A.9.1) subfamily.</text>
</comment>
<dbReference type="InterPro" id="IPR036734">
    <property type="entry name" value="Neur_chan_lig-bd_sf"/>
</dbReference>
<dbReference type="Gene3D" id="1.20.58.390">
    <property type="entry name" value="Neurotransmitter-gated ion-channel transmembrane domain"/>
    <property type="match status" value="2"/>
</dbReference>
<dbReference type="PROSITE" id="PS00236">
    <property type="entry name" value="NEUROTR_ION_CHANNEL"/>
    <property type="match status" value="1"/>
</dbReference>
<evidence type="ECO:0000256" key="5">
    <source>
        <dbReference type="ARBA" id="ARBA00022729"/>
    </source>
</evidence>
<keyword evidence="20" id="KW-1185">Reference proteome</keyword>
<protein>
    <submittedName>
        <fullName evidence="21">Neur_chan_LBD domain-containing protein</fullName>
    </submittedName>
</protein>
<dbReference type="CDD" id="cd19051">
    <property type="entry name" value="LGIC_TM_cation"/>
    <property type="match status" value="1"/>
</dbReference>
<keyword evidence="8 17" id="KW-0406">Ion transport</keyword>
<dbReference type="InterPro" id="IPR006201">
    <property type="entry name" value="Neur_channel"/>
</dbReference>
<evidence type="ECO:0000256" key="9">
    <source>
        <dbReference type="ARBA" id="ARBA00023136"/>
    </source>
</evidence>
<keyword evidence="14" id="KW-1071">Ligand-gated ion channel</keyword>
<evidence type="ECO:0000313" key="21">
    <source>
        <dbReference type="WBParaSite" id="Pan_g20624.t1"/>
    </source>
</evidence>
<evidence type="ECO:0000256" key="11">
    <source>
        <dbReference type="ARBA" id="ARBA00023170"/>
    </source>
</evidence>
<keyword evidence="3" id="KW-1003">Cell membrane</keyword>
<evidence type="ECO:0000256" key="12">
    <source>
        <dbReference type="ARBA" id="ARBA00023180"/>
    </source>
</evidence>
<feature type="transmembrane region" description="Helical" evidence="17">
    <location>
        <begin position="354"/>
        <end position="380"/>
    </location>
</feature>
<evidence type="ECO:0000256" key="10">
    <source>
        <dbReference type="ARBA" id="ARBA00023157"/>
    </source>
</evidence>
<evidence type="ECO:0000256" key="1">
    <source>
        <dbReference type="ARBA" id="ARBA00009237"/>
    </source>
</evidence>